<name>A0AAW7XEN2_9GAMM</name>
<evidence type="ECO:0000313" key="4">
    <source>
        <dbReference type="Proteomes" id="UP001169760"/>
    </source>
</evidence>
<organism evidence="3 4">
    <name type="scientific">Saccharophagus degradans</name>
    <dbReference type="NCBI Taxonomy" id="86304"/>
    <lineage>
        <taxon>Bacteria</taxon>
        <taxon>Pseudomonadati</taxon>
        <taxon>Pseudomonadota</taxon>
        <taxon>Gammaproteobacteria</taxon>
        <taxon>Cellvibrionales</taxon>
        <taxon>Cellvibrionaceae</taxon>
        <taxon>Saccharophagus</taxon>
    </lineage>
</organism>
<feature type="transmembrane region" description="Helical" evidence="2">
    <location>
        <begin position="83"/>
        <end position="102"/>
    </location>
</feature>
<keyword evidence="2" id="KW-1133">Transmembrane helix</keyword>
<comment type="caution">
    <text evidence="3">The sequence shown here is derived from an EMBL/GenBank/DDBJ whole genome shotgun (WGS) entry which is preliminary data.</text>
</comment>
<sequence length="146" mass="17104">MNPNIPIPTDSVHKFYAGFGLVVFIASLIAAVYVQNSTNEKIMKWFDDSAQIEKLEKKTDVDRVQLKRIDELINITKKDKKTFLYFLISSAFFGLFVAGWGFQAWEKKVQPQIDKKMELELELLELEIESKKRSNKQLQRSRFARR</sequence>
<proteinExistence type="predicted"/>
<evidence type="ECO:0000256" key="2">
    <source>
        <dbReference type="SAM" id="Phobius"/>
    </source>
</evidence>
<feature type="coiled-coil region" evidence="1">
    <location>
        <begin position="114"/>
        <end position="141"/>
    </location>
</feature>
<evidence type="ECO:0000256" key="1">
    <source>
        <dbReference type="SAM" id="Coils"/>
    </source>
</evidence>
<evidence type="ECO:0008006" key="5">
    <source>
        <dbReference type="Google" id="ProtNLM"/>
    </source>
</evidence>
<accession>A0AAW7XEN2</accession>
<keyword evidence="1" id="KW-0175">Coiled coil</keyword>
<gene>
    <name evidence="3" type="ORF">Q4521_20260</name>
</gene>
<keyword evidence="2" id="KW-0472">Membrane</keyword>
<dbReference type="AlphaFoldDB" id="A0AAW7XEN2"/>
<dbReference type="RefSeq" id="WP_216065070.1">
    <property type="nucleotide sequence ID" value="NZ_JAHKPP010000037.1"/>
</dbReference>
<evidence type="ECO:0000313" key="3">
    <source>
        <dbReference type="EMBL" id="MDO6424834.1"/>
    </source>
</evidence>
<protein>
    <recommendedName>
        <fullName evidence="5">Transmembrane protein</fullName>
    </recommendedName>
</protein>
<reference evidence="3" key="1">
    <citation type="submission" date="2023-07" db="EMBL/GenBank/DDBJ databases">
        <title>Genome content predicts the carbon catabolic preferences of heterotrophic bacteria.</title>
        <authorList>
            <person name="Gralka M."/>
        </authorList>
    </citation>
    <scope>NUCLEOTIDE SEQUENCE</scope>
    <source>
        <strain evidence="3">I3M17_2</strain>
    </source>
</reference>
<keyword evidence="2" id="KW-0812">Transmembrane</keyword>
<feature type="transmembrane region" description="Helical" evidence="2">
    <location>
        <begin position="15"/>
        <end position="34"/>
    </location>
</feature>
<dbReference type="Proteomes" id="UP001169760">
    <property type="component" value="Unassembled WGS sequence"/>
</dbReference>
<dbReference type="EMBL" id="JAUOPB010000019">
    <property type="protein sequence ID" value="MDO6424834.1"/>
    <property type="molecule type" value="Genomic_DNA"/>
</dbReference>